<sequence length="151" mass="16725">METVIHTDGSDERFAALCRQLDEFLDEKIGKEKQQTQYNAYNTLQAIHHAVLILVDGCAAACGAVKQYAPGAAEIKRVFVCPQYRRRGLARKVLCELEQTAAEIGCSTLLLETGKPLTAAQKLYESCGWHQIPNYGQYAGVNTSVCMQKEL</sequence>
<evidence type="ECO:0000313" key="5">
    <source>
        <dbReference type="Proteomes" id="UP000516046"/>
    </source>
</evidence>
<dbReference type="KEGG" id="caml:H6X83_10860"/>
<dbReference type="Gene3D" id="3.40.630.30">
    <property type="match status" value="1"/>
</dbReference>
<protein>
    <submittedName>
        <fullName evidence="4">GNAT family N-acetyltransferase</fullName>
    </submittedName>
</protein>
<evidence type="ECO:0000256" key="1">
    <source>
        <dbReference type="ARBA" id="ARBA00022679"/>
    </source>
</evidence>
<proteinExistence type="predicted"/>
<dbReference type="PROSITE" id="PS51186">
    <property type="entry name" value="GNAT"/>
    <property type="match status" value="1"/>
</dbReference>
<dbReference type="InterPro" id="IPR050832">
    <property type="entry name" value="Bact_Acetyltransf"/>
</dbReference>
<dbReference type="InterPro" id="IPR000182">
    <property type="entry name" value="GNAT_dom"/>
</dbReference>
<dbReference type="RefSeq" id="WP_212506502.1">
    <property type="nucleotide sequence ID" value="NZ_CP060696.1"/>
</dbReference>
<dbReference type="Pfam" id="PF00583">
    <property type="entry name" value="Acetyltransf_1"/>
    <property type="match status" value="1"/>
</dbReference>
<keyword evidence="5" id="KW-1185">Reference proteome</keyword>
<keyword evidence="2" id="KW-0012">Acyltransferase</keyword>
<evidence type="ECO:0000313" key="4">
    <source>
        <dbReference type="EMBL" id="QNO17431.1"/>
    </source>
</evidence>
<reference evidence="4 5" key="1">
    <citation type="submission" date="2020-08" db="EMBL/GenBank/DDBJ databases">
        <authorList>
            <person name="Ren C."/>
            <person name="Gu Y."/>
            <person name="Xu Y."/>
        </authorList>
    </citation>
    <scope>NUCLEOTIDE SEQUENCE [LARGE SCALE GENOMIC DNA]</scope>
    <source>
        <strain evidence="4 5">LBM18003</strain>
    </source>
</reference>
<organism evidence="4 5">
    <name type="scientific">Caproicibacterium amylolyticum</name>
    <dbReference type="NCBI Taxonomy" id="2766537"/>
    <lineage>
        <taxon>Bacteria</taxon>
        <taxon>Bacillati</taxon>
        <taxon>Bacillota</taxon>
        <taxon>Clostridia</taxon>
        <taxon>Eubacteriales</taxon>
        <taxon>Oscillospiraceae</taxon>
        <taxon>Caproicibacterium</taxon>
    </lineage>
</organism>
<dbReference type="Proteomes" id="UP000516046">
    <property type="component" value="Chromosome"/>
</dbReference>
<name>A0A7G9WFG9_9FIRM</name>
<dbReference type="CDD" id="cd04301">
    <property type="entry name" value="NAT_SF"/>
    <property type="match status" value="1"/>
</dbReference>
<accession>A0A7G9WFG9</accession>
<dbReference type="PANTHER" id="PTHR43877">
    <property type="entry name" value="AMINOALKYLPHOSPHONATE N-ACETYLTRANSFERASE-RELATED-RELATED"/>
    <property type="match status" value="1"/>
</dbReference>
<dbReference type="SUPFAM" id="SSF55729">
    <property type="entry name" value="Acyl-CoA N-acyltransferases (Nat)"/>
    <property type="match status" value="1"/>
</dbReference>
<dbReference type="EMBL" id="CP060696">
    <property type="protein sequence ID" value="QNO17431.1"/>
    <property type="molecule type" value="Genomic_DNA"/>
</dbReference>
<evidence type="ECO:0000259" key="3">
    <source>
        <dbReference type="PROSITE" id="PS51186"/>
    </source>
</evidence>
<dbReference type="GO" id="GO:0016747">
    <property type="term" value="F:acyltransferase activity, transferring groups other than amino-acyl groups"/>
    <property type="evidence" value="ECO:0007669"/>
    <property type="project" value="InterPro"/>
</dbReference>
<evidence type="ECO:0000256" key="2">
    <source>
        <dbReference type="ARBA" id="ARBA00023315"/>
    </source>
</evidence>
<feature type="domain" description="N-acetyltransferase" evidence="3">
    <location>
        <begin position="4"/>
        <end position="151"/>
    </location>
</feature>
<dbReference type="InterPro" id="IPR016181">
    <property type="entry name" value="Acyl_CoA_acyltransferase"/>
</dbReference>
<dbReference type="PANTHER" id="PTHR43877:SF2">
    <property type="entry name" value="AMINOALKYLPHOSPHONATE N-ACETYLTRANSFERASE-RELATED"/>
    <property type="match status" value="1"/>
</dbReference>
<dbReference type="AlphaFoldDB" id="A0A7G9WFG9"/>
<keyword evidence="1 4" id="KW-0808">Transferase</keyword>
<gene>
    <name evidence="4" type="ORF">H6X83_10860</name>
</gene>